<dbReference type="SUPFAM" id="SSF52200">
    <property type="entry name" value="Toll/Interleukin receptor TIR domain"/>
    <property type="match status" value="1"/>
</dbReference>
<dbReference type="EMBL" id="LDTC01000012">
    <property type="protein sequence ID" value="KTW17285.1"/>
    <property type="molecule type" value="Genomic_DNA"/>
</dbReference>
<gene>
    <name evidence="2" type="ORF">NS258_02485</name>
</gene>
<reference evidence="2 3" key="1">
    <citation type="journal article" date="2016" name="Front. Microbiol.">
        <title>Genomic Resource of Rice Seed Associated Bacteria.</title>
        <authorList>
            <person name="Midha S."/>
            <person name="Bansal K."/>
            <person name="Sharma S."/>
            <person name="Kumar N."/>
            <person name="Patil P.P."/>
            <person name="Chaudhry V."/>
            <person name="Patil P.B."/>
        </authorList>
    </citation>
    <scope>NUCLEOTIDE SEQUENCE [LARGE SCALE GENOMIC DNA]</scope>
    <source>
        <strain evidence="2 3">NS258</strain>
    </source>
</reference>
<protein>
    <submittedName>
        <fullName evidence="2">Molecular chaperone Tir</fullName>
    </submittedName>
</protein>
<dbReference type="PATRIC" id="fig|33051.5.peg.440"/>
<sequence length="156" mass="17244">MGGSGGGGWNQLGDVRSLEQKAREALAGGKRNVFISFATEDMNEVNLLRAHAKNENSDIEFNDHSVRVPYDSERANYIRERISERINRASVTVVYLSEATARSSWVRWEVERSLALGKRVVAVHAGPKPSVATPTWLRTVGIKVVPWANLAGELKS</sequence>
<evidence type="ECO:0000313" key="2">
    <source>
        <dbReference type="EMBL" id="KTW17285.1"/>
    </source>
</evidence>
<proteinExistence type="predicted"/>
<dbReference type="InterPro" id="IPR015032">
    <property type="entry name" value="ThsB__TIR-like_domain"/>
</dbReference>
<accession>A0A147JC71</accession>
<dbReference type="Pfam" id="PF08937">
    <property type="entry name" value="ThsB_TIR"/>
    <property type="match status" value="1"/>
</dbReference>
<evidence type="ECO:0000259" key="1">
    <source>
        <dbReference type="Pfam" id="PF08937"/>
    </source>
</evidence>
<name>A0A147JC71_9SPHN</name>
<organism evidence="2 3">
    <name type="scientific">Sphingomonas sanguinis</name>
    <dbReference type="NCBI Taxonomy" id="33051"/>
    <lineage>
        <taxon>Bacteria</taxon>
        <taxon>Pseudomonadati</taxon>
        <taxon>Pseudomonadota</taxon>
        <taxon>Alphaproteobacteria</taxon>
        <taxon>Sphingomonadales</taxon>
        <taxon>Sphingomonadaceae</taxon>
        <taxon>Sphingomonas</taxon>
    </lineage>
</organism>
<dbReference type="Gene3D" id="3.40.50.11200">
    <property type="match status" value="1"/>
</dbReference>
<feature type="domain" description="Thoeris protein ThsB TIR-like" evidence="1">
    <location>
        <begin position="34"/>
        <end position="124"/>
    </location>
</feature>
<comment type="caution">
    <text evidence="2">The sequence shown here is derived from an EMBL/GenBank/DDBJ whole genome shotgun (WGS) entry which is preliminary data.</text>
</comment>
<dbReference type="Proteomes" id="UP000074410">
    <property type="component" value="Unassembled WGS sequence"/>
</dbReference>
<dbReference type="RefSeq" id="WP_058715566.1">
    <property type="nucleotide sequence ID" value="NZ_LDTC01000012.1"/>
</dbReference>
<evidence type="ECO:0000313" key="3">
    <source>
        <dbReference type="Proteomes" id="UP000074410"/>
    </source>
</evidence>
<dbReference type="AlphaFoldDB" id="A0A147JC71"/>
<dbReference type="InterPro" id="IPR035897">
    <property type="entry name" value="Toll_tir_struct_dom_sf"/>
</dbReference>